<keyword evidence="3" id="KW-0862">Zinc</keyword>
<dbReference type="InterPro" id="IPR012336">
    <property type="entry name" value="Thioredoxin-like_fold"/>
</dbReference>
<dbReference type="SMART" id="SM00460">
    <property type="entry name" value="TGc"/>
    <property type="match status" value="1"/>
</dbReference>
<evidence type="ECO:0000256" key="2">
    <source>
        <dbReference type="ARBA" id="ARBA00022723"/>
    </source>
</evidence>
<dbReference type="CDD" id="cd02964">
    <property type="entry name" value="TryX_like_family"/>
    <property type="match status" value="1"/>
</dbReference>
<keyword evidence="2" id="KW-0479">Metal-binding</keyword>
<dbReference type="PROSITE" id="PS00194">
    <property type="entry name" value="THIOREDOXIN_1"/>
    <property type="match status" value="1"/>
</dbReference>
<dbReference type="InterPro" id="IPR036339">
    <property type="entry name" value="PUB-like_dom_sf"/>
</dbReference>
<dbReference type="SUPFAM" id="SSF52833">
    <property type="entry name" value="Thioredoxin-like"/>
    <property type="match status" value="1"/>
</dbReference>
<evidence type="ECO:0000256" key="3">
    <source>
        <dbReference type="ARBA" id="ARBA00022833"/>
    </source>
</evidence>
<dbReference type="InterPro" id="IPR039477">
    <property type="entry name" value="ILEI/PANDER_dom"/>
</dbReference>
<dbReference type="InterPro" id="IPR013766">
    <property type="entry name" value="Thioredoxin_domain"/>
</dbReference>
<dbReference type="Pfam" id="PF15711">
    <property type="entry name" value="ILEI"/>
    <property type="match status" value="1"/>
</dbReference>
<keyword evidence="7" id="KW-1185">Reference proteome</keyword>
<evidence type="ECO:0000256" key="4">
    <source>
        <dbReference type="SAM" id="MobiDB-lite"/>
    </source>
</evidence>
<dbReference type="Pfam" id="PF09409">
    <property type="entry name" value="PUB"/>
    <property type="match status" value="1"/>
</dbReference>
<dbReference type="Gene3D" id="2.20.25.10">
    <property type="match status" value="1"/>
</dbReference>
<dbReference type="InterPro" id="IPR018997">
    <property type="entry name" value="PUB_domain"/>
</dbReference>
<protein>
    <recommendedName>
        <fullName evidence="5">Thioredoxin domain-containing protein</fullName>
    </recommendedName>
</protein>
<accession>A0ABQ6MSE5</accession>
<comment type="caution">
    <text evidence="6">The sequence shown here is derived from an EMBL/GenBank/DDBJ whole genome shotgun (WGS) entry which is preliminary data.</text>
</comment>
<dbReference type="PANTHER" id="PTHR12143:SF19">
    <property type="entry name" value="PEPTIDE-N(4)-(N-ACETYL-BETA-GLUCOSAMINYL)ASPARAGINE AMIDASE"/>
    <property type="match status" value="1"/>
</dbReference>
<proteinExistence type="inferred from homology"/>
<dbReference type="EMBL" id="BRYB01001733">
    <property type="protein sequence ID" value="GMI32289.1"/>
    <property type="molecule type" value="Genomic_DNA"/>
</dbReference>
<evidence type="ECO:0000313" key="7">
    <source>
        <dbReference type="Proteomes" id="UP001165060"/>
    </source>
</evidence>
<dbReference type="SUPFAM" id="SSF54001">
    <property type="entry name" value="Cysteine proteinases"/>
    <property type="match status" value="1"/>
</dbReference>
<dbReference type="InterPro" id="IPR002931">
    <property type="entry name" value="Transglutaminase-like"/>
</dbReference>
<feature type="domain" description="Thioredoxin" evidence="5">
    <location>
        <begin position="640"/>
        <end position="798"/>
    </location>
</feature>
<dbReference type="Gene3D" id="3.40.30.10">
    <property type="entry name" value="Glutaredoxin"/>
    <property type="match status" value="1"/>
</dbReference>
<feature type="region of interest" description="Disordered" evidence="4">
    <location>
        <begin position="827"/>
        <end position="860"/>
    </location>
</feature>
<evidence type="ECO:0000313" key="6">
    <source>
        <dbReference type="EMBL" id="GMI32289.1"/>
    </source>
</evidence>
<dbReference type="PROSITE" id="PS51352">
    <property type="entry name" value="THIOREDOXIN_2"/>
    <property type="match status" value="1"/>
</dbReference>
<organism evidence="6 7">
    <name type="scientific">Tetraparma gracilis</name>
    <dbReference type="NCBI Taxonomy" id="2962635"/>
    <lineage>
        <taxon>Eukaryota</taxon>
        <taxon>Sar</taxon>
        <taxon>Stramenopiles</taxon>
        <taxon>Ochrophyta</taxon>
        <taxon>Bolidophyceae</taxon>
        <taxon>Parmales</taxon>
        <taxon>Triparmaceae</taxon>
        <taxon>Tetraparma</taxon>
    </lineage>
</organism>
<sequence length="1032" mass="111055">MPPPSQAELMSRLSSLPPTYRAYLDPSLQAYARSIIPASLLRSPSSSQHPSHVYTHDYCWSGPNTDEYFFGVLSRDDDFVQALARWFKQDLFKWTNKPRCPACDAAPGAQTSAGMAGPETAEERAGKASRVEVYKCGACSAVHRFPRFNDPRTLLSPAGRRGRCGEFANAFCALLVAVGYEARYVLDLTDHVWCEYYSYSLDRWVHVDPCEAKVDGDGLYEKGWGKKLSYVFAVGGNSTSCDSIQEVTPRYSRQLTSPDMAARRSNTPQLALDTMLQSIDSSLRASLPAARVAELDRRRTAEREYMFRSQTVPWGDDRAINEGRLTGDLDWRRLRGETGSSAPRPPTDDLLPLYAASLSPSSFSPPSPTPSISLSPSSPSPLLTAALQTPAFNTSCITVDAAAVSLGLAGLNLVVLDNESYTLTASAAFDVRTPAPDKTAPPGHVSRLETFLSALPPNRIVLGATVGLAKHGFQSSALALLSSHLNVSVPSPTLSFAFASTANPGSPCLVAAGDSPSLSFSLPPLPKSTQKCTGDLCSIVPNPNLVKGTRSFPGYKSLSPDSVLPVTVLSLKEQQEASAQLIDQVASQYVRTHERLIGYSWKPSEPVYLLSASSFPLSVSPDVDATTLFLPAPLCPSAPPAALLSPPSFASASLASQLGASLIHNDAPISRPTGAALAGKKLVLLYFSAHWCGPCRMFTPRLCALYPAIKEHAEIIFVSSDRSEPDFNNYFSSMPFLAVPYSAPGIKQALSARCGVRGIPCLAVLDPVTGAVVTTKGREDVSTHGPDCVSVWMSQLAQSSLDKMDEAERARERGIKMFAEMERVRIEGAATPPPPAKAGNLRGSKSPPPPPPATEKEKKEWMTAKVKELFLDITGKEKGANPNEVAARAIKQAKKMLEELMEDKKPAASEKVEGCAPDSFFGSPASPSPSPLATLKARNPEAAVGLCLSTLSTYVSNARAHPAESKYRTIKASNKIFATKVMGCEGAMDYLRELGLGGLEHDRRLGESVLRVNKDLDLEAVVGRLERDARKS</sequence>
<dbReference type="InterPro" id="IPR050883">
    <property type="entry name" value="PNGase"/>
</dbReference>
<dbReference type="Gene3D" id="3.10.620.30">
    <property type="match status" value="1"/>
</dbReference>
<dbReference type="PANTHER" id="PTHR12143">
    <property type="entry name" value="PEPTIDE N-GLYCANASE PNGASE -RELATED"/>
    <property type="match status" value="1"/>
</dbReference>
<dbReference type="CDD" id="cd09212">
    <property type="entry name" value="PUB"/>
    <property type="match status" value="1"/>
</dbReference>
<dbReference type="Proteomes" id="UP001165060">
    <property type="component" value="Unassembled WGS sequence"/>
</dbReference>
<dbReference type="Pfam" id="PF13905">
    <property type="entry name" value="Thioredoxin_8"/>
    <property type="match status" value="1"/>
</dbReference>
<dbReference type="InterPro" id="IPR036249">
    <property type="entry name" value="Thioredoxin-like_sf"/>
</dbReference>
<evidence type="ECO:0000256" key="1">
    <source>
        <dbReference type="ARBA" id="ARBA00009390"/>
    </source>
</evidence>
<gene>
    <name evidence="6" type="ORF">TeGR_g11040</name>
</gene>
<dbReference type="InterPro" id="IPR017937">
    <property type="entry name" value="Thioredoxin_CS"/>
</dbReference>
<dbReference type="Pfam" id="PF01841">
    <property type="entry name" value="Transglut_core"/>
    <property type="match status" value="1"/>
</dbReference>
<reference evidence="6 7" key="1">
    <citation type="journal article" date="2023" name="Commun. Biol.">
        <title>Genome analysis of Parmales, the sister group of diatoms, reveals the evolutionary specialization of diatoms from phago-mixotrophs to photoautotrophs.</title>
        <authorList>
            <person name="Ban H."/>
            <person name="Sato S."/>
            <person name="Yoshikawa S."/>
            <person name="Yamada K."/>
            <person name="Nakamura Y."/>
            <person name="Ichinomiya M."/>
            <person name="Sato N."/>
            <person name="Blanc-Mathieu R."/>
            <person name="Endo H."/>
            <person name="Kuwata A."/>
            <person name="Ogata H."/>
        </authorList>
    </citation>
    <scope>NUCLEOTIDE SEQUENCE [LARGE SCALE GENOMIC DNA]</scope>
</reference>
<evidence type="ECO:0000259" key="5">
    <source>
        <dbReference type="PROSITE" id="PS51352"/>
    </source>
</evidence>
<dbReference type="InterPro" id="IPR038765">
    <property type="entry name" value="Papain-like_cys_pep_sf"/>
</dbReference>
<dbReference type="SUPFAM" id="SSF143503">
    <property type="entry name" value="PUG domain-like"/>
    <property type="match status" value="1"/>
</dbReference>
<dbReference type="Gene3D" id="1.20.58.2190">
    <property type="match status" value="1"/>
</dbReference>
<name>A0ABQ6MSE5_9STRA</name>
<comment type="similarity">
    <text evidence="1">Belongs to the transglutaminase-like superfamily. PNGase family.</text>
</comment>